<dbReference type="AlphaFoldDB" id="A0AAD5WPD2"/>
<dbReference type="InterPro" id="IPR037176">
    <property type="entry name" value="Osmotin/thaumatin-like_sf"/>
</dbReference>
<sequence length="433" mass="45093">MRGLFSLAVATAAAFVGRSIAAPLPLTVSPGDEDDVMITAENTVNGTTTLQEPASILNPLDIALVNNFGGGMNAYVSGKDVNGAVVLLGTDGEWYYPDAGGSEVPVEITADLAIALNGEGETTTITLPDYLSSGRVWVAQGTLQFYTVMDANGISQLVEPSAVNPSDPSADVNWGFIELTNNDSGIYANISYVDFVGLPLGMSLTLSSGETQTVVGLAKGAVDDICAEMVAQAAEDGQPWDEMCMKGSSGNALRILAPNMYLSLNGDAMSGYYDEYVASVWSRYSSEDLVVDTQGAAGEVSCRASGDELACDGDNRSYSKPSVGDIWGCNSGPFAIEAGDNDVHRAVVPRLCAAFTRSTLLLDGGNVTPGLSSDSYYTVSPTSHYSRIVHEYEPDSRGYAFSYDDVNPSGQNAAGVVSGGSPTLLTVSIGGSS</sequence>
<protein>
    <submittedName>
        <fullName evidence="3">Glucan endo- -beta-glucosidase protein</fullName>
    </submittedName>
</protein>
<organism evidence="3 4">
    <name type="scientific">Zalerion maritima</name>
    <dbReference type="NCBI Taxonomy" id="339359"/>
    <lineage>
        <taxon>Eukaryota</taxon>
        <taxon>Fungi</taxon>
        <taxon>Dikarya</taxon>
        <taxon>Ascomycota</taxon>
        <taxon>Pezizomycotina</taxon>
        <taxon>Sordariomycetes</taxon>
        <taxon>Lulworthiomycetidae</taxon>
        <taxon>Lulworthiales</taxon>
        <taxon>Lulworthiaceae</taxon>
        <taxon>Zalerion</taxon>
    </lineage>
</organism>
<dbReference type="Pfam" id="PF16483">
    <property type="entry name" value="Glyco_hydro_64"/>
    <property type="match status" value="1"/>
</dbReference>
<dbReference type="InterPro" id="IPR042517">
    <property type="entry name" value="Glyco_hydro_64_N_2"/>
</dbReference>
<dbReference type="EMBL" id="JAKWBI020000450">
    <property type="protein sequence ID" value="KAJ2894862.1"/>
    <property type="molecule type" value="Genomic_DNA"/>
</dbReference>
<dbReference type="PROSITE" id="PS52006">
    <property type="entry name" value="GH64"/>
    <property type="match status" value="1"/>
</dbReference>
<dbReference type="InterPro" id="IPR037398">
    <property type="entry name" value="Glyco_hydro_64_fam"/>
</dbReference>
<keyword evidence="4" id="KW-1185">Reference proteome</keyword>
<accession>A0AAD5WPD2</accession>
<evidence type="ECO:0000259" key="2">
    <source>
        <dbReference type="PROSITE" id="PS52006"/>
    </source>
</evidence>
<proteinExistence type="predicted"/>
<feature type="domain" description="GH64" evidence="2">
    <location>
        <begin position="57"/>
        <end position="427"/>
    </location>
</feature>
<evidence type="ECO:0000256" key="1">
    <source>
        <dbReference type="SAM" id="SignalP"/>
    </source>
</evidence>
<keyword evidence="1" id="KW-0732">Signal</keyword>
<dbReference type="PANTHER" id="PTHR38165:SF1">
    <property type="entry name" value="GLUCANASE B"/>
    <property type="match status" value="1"/>
</dbReference>
<gene>
    <name evidence="3" type="ORF">MKZ38_007180</name>
</gene>
<name>A0AAD5WPD2_9PEZI</name>
<feature type="signal peptide" evidence="1">
    <location>
        <begin position="1"/>
        <end position="21"/>
    </location>
</feature>
<dbReference type="Proteomes" id="UP001201980">
    <property type="component" value="Unassembled WGS sequence"/>
</dbReference>
<dbReference type="PANTHER" id="PTHR38165">
    <property type="match status" value="1"/>
</dbReference>
<evidence type="ECO:0000313" key="4">
    <source>
        <dbReference type="Proteomes" id="UP001201980"/>
    </source>
</evidence>
<feature type="chain" id="PRO_5042127646" evidence="1">
    <location>
        <begin position="22"/>
        <end position="433"/>
    </location>
</feature>
<reference evidence="3" key="1">
    <citation type="submission" date="2022-07" db="EMBL/GenBank/DDBJ databases">
        <title>Draft genome sequence of Zalerion maritima ATCC 34329, a (micro)plastics degrading marine fungus.</title>
        <authorList>
            <person name="Paco A."/>
            <person name="Goncalves M.F.M."/>
            <person name="Rocha-Santos T.A.P."/>
            <person name="Alves A."/>
        </authorList>
    </citation>
    <scope>NUCLEOTIDE SEQUENCE</scope>
    <source>
        <strain evidence="3">ATCC 34329</strain>
    </source>
</reference>
<comment type="caution">
    <text evidence="3">The sequence shown here is derived from an EMBL/GenBank/DDBJ whole genome shotgun (WGS) entry which is preliminary data.</text>
</comment>
<dbReference type="Gene3D" id="3.30.920.50">
    <property type="entry name" value="Beta-1,3-glucanase, C-terminal domain"/>
    <property type="match status" value="1"/>
</dbReference>
<dbReference type="Gene3D" id="2.60.110.10">
    <property type="entry name" value="Thaumatin"/>
    <property type="match status" value="1"/>
</dbReference>
<evidence type="ECO:0000313" key="3">
    <source>
        <dbReference type="EMBL" id="KAJ2894862.1"/>
    </source>
</evidence>
<dbReference type="CDD" id="cd09220">
    <property type="entry name" value="GH64-GluB-like"/>
    <property type="match status" value="1"/>
</dbReference>
<dbReference type="InterPro" id="IPR032477">
    <property type="entry name" value="Glyco_hydro_64"/>
</dbReference>